<accession>A0AAV5MY12</accession>
<evidence type="ECO:0000313" key="4">
    <source>
        <dbReference type="Proteomes" id="UP001054252"/>
    </source>
</evidence>
<name>A0AAV5MY12_9ROSI</name>
<keyword evidence="4" id="KW-1185">Reference proteome</keyword>
<keyword evidence="2" id="KW-0472">Membrane</keyword>
<dbReference type="AlphaFoldDB" id="A0AAV5MY12"/>
<feature type="compositionally biased region" description="Basic and acidic residues" evidence="1">
    <location>
        <begin position="40"/>
        <end position="51"/>
    </location>
</feature>
<keyword evidence="2" id="KW-0812">Transmembrane</keyword>
<feature type="non-terminal residue" evidence="3">
    <location>
        <position position="109"/>
    </location>
</feature>
<gene>
    <name evidence="3" type="ORF">SLEP1_g60240</name>
</gene>
<keyword evidence="2" id="KW-1133">Transmembrane helix</keyword>
<proteinExistence type="predicted"/>
<feature type="transmembrane region" description="Helical" evidence="2">
    <location>
        <begin position="6"/>
        <end position="30"/>
    </location>
</feature>
<comment type="caution">
    <text evidence="3">The sequence shown here is derived from an EMBL/GenBank/DDBJ whole genome shotgun (WGS) entry which is preliminary data.</text>
</comment>
<sequence>MNLELLDQIILPACWTAFCLVGGLACYYYSSRRLLKKRERDEDPSLARLDDQGTSSDPSALAEANPGVSGVPPATHEVVENHLQDMDPGLLNAMSDVFSNSLVIYKILV</sequence>
<protein>
    <recommendedName>
        <fullName evidence="5">ATP synthase F0 subunit 8</fullName>
    </recommendedName>
</protein>
<organism evidence="3 4">
    <name type="scientific">Rubroshorea leprosula</name>
    <dbReference type="NCBI Taxonomy" id="152421"/>
    <lineage>
        <taxon>Eukaryota</taxon>
        <taxon>Viridiplantae</taxon>
        <taxon>Streptophyta</taxon>
        <taxon>Embryophyta</taxon>
        <taxon>Tracheophyta</taxon>
        <taxon>Spermatophyta</taxon>
        <taxon>Magnoliopsida</taxon>
        <taxon>eudicotyledons</taxon>
        <taxon>Gunneridae</taxon>
        <taxon>Pentapetalae</taxon>
        <taxon>rosids</taxon>
        <taxon>malvids</taxon>
        <taxon>Malvales</taxon>
        <taxon>Dipterocarpaceae</taxon>
        <taxon>Rubroshorea</taxon>
    </lineage>
</organism>
<dbReference type="Proteomes" id="UP001054252">
    <property type="component" value="Unassembled WGS sequence"/>
</dbReference>
<feature type="region of interest" description="Disordered" evidence="1">
    <location>
        <begin position="40"/>
        <end position="74"/>
    </location>
</feature>
<evidence type="ECO:0000256" key="2">
    <source>
        <dbReference type="SAM" id="Phobius"/>
    </source>
</evidence>
<evidence type="ECO:0000313" key="3">
    <source>
        <dbReference type="EMBL" id="GKV53723.1"/>
    </source>
</evidence>
<evidence type="ECO:0000256" key="1">
    <source>
        <dbReference type="SAM" id="MobiDB-lite"/>
    </source>
</evidence>
<reference evidence="3 4" key="1">
    <citation type="journal article" date="2021" name="Commun. Biol.">
        <title>The genome of Shorea leprosula (Dipterocarpaceae) highlights the ecological relevance of drought in aseasonal tropical rainforests.</title>
        <authorList>
            <person name="Ng K.K.S."/>
            <person name="Kobayashi M.J."/>
            <person name="Fawcett J.A."/>
            <person name="Hatakeyama M."/>
            <person name="Paape T."/>
            <person name="Ng C.H."/>
            <person name="Ang C.C."/>
            <person name="Tnah L.H."/>
            <person name="Lee C.T."/>
            <person name="Nishiyama T."/>
            <person name="Sese J."/>
            <person name="O'Brien M.J."/>
            <person name="Copetti D."/>
            <person name="Mohd Noor M.I."/>
            <person name="Ong R.C."/>
            <person name="Putra M."/>
            <person name="Sireger I.Z."/>
            <person name="Indrioko S."/>
            <person name="Kosugi Y."/>
            <person name="Izuno A."/>
            <person name="Isagi Y."/>
            <person name="Lee S.L."/>
            <person name="Shimizu K.K."/>
        </authorList>
    </citation>
    <scope>NUCLEOTIDE SEQUENCE [LARGE SCALE GENOMIC DNA]</scope>
    <source>
        <strain evidence="3">214</strain>
    </source>
</reference>
<evidence type="ECO:0008006" key="5">
    <source>
        <dbReference type="Google" id="ProtNLM"/>
    </source>
</evidence>
<dbReference type="EMBL" id="BPVZ01001774">
    <property type="protein sequence ID" value="GKV53723.1"/>
    <property type="molecule type" value="Genomic_DNA"/>
</dbReference>